<keyword evidence="13" id="KW-0238">DNA-binding</keyword>
<dbReference type="InterPro" id="IPR001126">
    <property type="entry name" value="UmuC"/>
</dbReference>
<dbReference type="InterPro" id="IPR017961">
    <property type="entry name" value="DNA_pol_Y-fam_little_finger"/>
</dbReference>
<reference evidence="15" key="1">
    <citation type="submission" date="2020-02" db="EMBL/GenBank/DDBJ databases">
        <authorList>
            <person name="Meier V. D."/>
        </authorList>
    </citation>
    <scope>NUCLEOTIDE SEQUENCE</scope>
    <source>
        <strain evidence="15">AVDCRST_MAG38</strain>
    </source>
</reference>
<dbReference type="Pfam" id="PF00817">
    <property type="entry name" value="IMS"/>
    <property type="match status" value="1"/>
</dbReference>
<evidence type="ECO:0000256" key="4">
    <source>
        <dbReference type="ARBA" id="ARBA00022695"/>
    </source>
</evidence>
<evidence type="ECO:0000256" key="1">
    <source>
        <dbReference type="ARBA" id="ARBA00010945"/>
    </source>
</evidence>
<keyword evidence="3 13" id="KW-0808">Transferase</keyword>
<organism evidence="15">
    <name type="scientific">uncultured Solirubrobacteraceae bacterium</name>
    <dbReference type="NCBI Taxonomy" id="1162706"/>
    <lineage>
        <taxon>Bacteria</taxon>
        <taxon>Bacillati</taxon>
        <taxon>Actinomycetota</taxon>
        <taxon>Thermoleophilia</taxon>
        <taxon>Solirubrobacterales</taxon>
        <taxon>Solirubrobacteraceae</taxon>
        <taxon>environmental samples</taxon>
    </lineage>
</organism>
<dbReference type="GO" id="GO:0009432">
    <property type="term" value="P:SOS response"/>
    <property type="evidence" value="ECO:0007669"/>
    <property type="project" value="TreeGrafter"/>
</dbReference>
<evidence type="ECO:0000256" key="11">
    <source>
        <dbReference type="ARBA" id="ARBA00025589"/>
    </source>
</evidence>
<evidence type="ECO:0000259" key="14">
    <source>
        <dbReference type="PROSITE" id="PS50173"/>
    </source>
</evidence>
<dbReference type="HAMAP" id="MF_01113">
    <property type="entry name" value="DNApol_IV"/>
    <property type="match status" value="1"/>
</dbReference>
<dbReference type="InterPro" id="IPR036775">
    <property type="entry name" value="DNA_pol_Y-fam_lit_finger_sf"/>
</dbReference>
<evidence type="ECO:0000256" key="9">
    <source>
        <dbReference type="ARBA" id="ARBA00022932"/>
    </source>
</evidence>
<keyword evidence="2 13" id="KW-0515">Mutator protein</keyword>
<dbReference type="InterPro" id="IPR043502">
    <property type="entry name" value="DNA/RNA_pol_sf"/>
</dbReference>
<keyword evidence="7 13" id="KW-0227">DNA damage</keyword>
<comment type="cofactor">
    <cofactor evidence="13">
        <name>Mg(2+)</name>
        <dbReference type="ChEBI" id="CHEBI:18420"/>
    </cofactor>
    <text evidence="13">Binds 2 magnesium ions per subunit.</text>
</comment>
<comment type="subunit">
    <text evidence="13">Monomer.</text>
</comment>
<dbReference type="GO" id="GO:0006281">
    <property type="term" value="P:DNA repair"/>
    <property type="evidence" value="ECO:0007669"/>
    <property type="project" value="UniProtKB-UniRule"/>
</dbReference>
<keyword evidence="13" id="KW-0963">Cytoplasm</keyword>
<feature type="domain" description="UmuC" evidence="14">
    <location>
        <begin position="8"/>
        <end position="184"/>
    </location>
</feature>
<keyword evidence="8 13" id="KW-0460">Magnesium</keyword>
<dbReference type="Pfam" id="PF11799">
    <property type="entry name" value="IMS_C"/>
    <property type="match status" value="1"/>
</dbReference>
<dbReference type="InterPro" id="IPR043128">
    <property type="entry name" value="Rev_trsase/Diguanyl_cyclase"/>
</dbReference>
<comment type="subcellular location">
    <subcellularLocation>
        <location evidence="13">Cytoplasm</location>
    </subcellularLocation>
</comment>
<evidence type="ECO:0000313" key="15">
    <source>
        <dbReference type="EMBL" id="CAA9494297.1"/>
    </source>
</evidence>
<gene>
    <name evidence="13" type="primary">dinB</name>
    <name evidence="15" type="ORF">AVDCRST_MAG38-2823</name>
</gene>
<dbReference type="Gene3D" id="3.30.1490.100">
    <property type="entry name" value="DNA polymerase, Y-family, little finger domain"/>
    <property type="match status" value="1"/>
</dbReference>
<dbReference type="EC" id="2.7.7.7" evidence="13"/>
<keyword evidence="9 13" id="KW-0239">DNA-directed DNA polymerase</keyword>
<keyword evidence="4 13" id="KW-0548">Nucleotidyltransferase</keyword>
<dbReference type="SUPFAM" id="SSF100879">
    <property type="entry name" value="Lesion bypass DNA polymerase (Y-family), little finger domain"/>
    <property type="match status" value="1"/>
</dbReference>
<dbReference type="NCBIfam" id="NF002677">
    <property type="entry name" value="PRK02406.1"/>
    <property type="match status" value="1"/>
</dbReference>
<evidence type="ECO:0000256" key="5">
    <source>
        <dbReference type="ARBA" id="ARBA00022705"/>
    </source>
</evidence>
<dbReference type="Gene3D" id="1.10.150.20">
    <property type="entry name" value="5' to 3' exonuclease, C-terminal subdomain"/>
    <property type="match status" value="1"/>
</dbReference>
<evidence type="ECO:0000256" key="8">
    <source>
        <dbReference type="ARBA" id="ARBA00022842"/>
    </source>
</evidence>
<dbReference type="Gene3D" id="3.40.1170.60">
    <property type="match status" value="1"/>
</dbReference>
<evidence type="ECO:0000256" key="2">
    <source>
        <dbReference type="ARBA" id="ARBA00022457"/>
    </source>
</evidence>
<dbReference type="EMBL" id="CADCVJ010000228">
    <property type="protein sequence ID" value="CAA9494297.1"/>
    <property type="molecule type" value="Genomic_DNA"/>
</dbReference>
<dbReference type="Gene3D" id="3.30.70.270">
    <property type="match status" value="1"/>
</dbReference>
<feature type="binding site" evidence="13">
    <location>
        <position position="12"/>
    </location>
    <ligand>
        <name>Mg(2+)</name>
        <dbReference type="ChEBI" id="CHEBI:18420"/>
    </ligand>
</feature>
<evidence type="ECO:0000256" key="7">
    <source>
        <dbReference type="ARBA" id="ARBA00022763"/>
    </source>
</evidence>
<evidence type="ECO:0000256" key="10">
    <source>
        <dbReference type="ARBA" id="ARBA00023204"/>
    </source>
</evidence>
<dbReference type="PROSITE" id="PS50173">
    <property type="entry name" value="UMUC"/>
    <property type="match status" value="1"/>
</dbReference>
<accession>A0A6J4SIC8</accession>
<dbReference type="FunFam" id="3.30.1490.100:FF:000004">
    <property type="entry name" value="DNA polymerase IV"/>
    <property type="match status" value="1"/>
</dbReference>
<dbReference type="PANTHER" id="PTHR11076">
    <property type="entry name" value="DNA REPAIR POLYMERASE UMUC / TRANSFERASE FAMILY MEMBER"/>
    <property type="match status" value="1"/>
</dbReference>
<name>A0A6J4SIC8_9ACTN</name>
<dbReference type="SUPFAM" id="SSF56672">
    <property type="entry name" value="DNA/RNA polymerases"/>
    <property type="match status" value="1"/>
</dbReference>
<dbReference type="AlphaFoldDB" id="A0A6J4SIC8"/>
<sequence length="361" mass="38854">MSHGRRVIAHLDCDAFYVSVELLRRPDLRGRPVVVAGSGPRAVVTTASYEARRYGVGSASPASRARRLCPDAVFLPPDFAAYRTKSREVWSLARERLPVLQVVGLDEGYADVTALERPLTTLRELVADIEATTGIVVSAGVGPNRLVAKVASDLEKPRGFVVLSREQACERLAGASPKLIPGIGPKTVERLRVMGIETIGALREAGAEGLAEHFGDRQARFLVSRAHFHDSAPVSTESGPAKSRSSETTFDVDVVSAQELEAALVRLSERLAESLQARGARGRTVAIKVRLDDWTTVTRARTLPEPIGDAATLAGVAVELLRAYAPPRPVRLLGVRLASFEDERAEGERPAGDPAQLILPV</sequence>
<dbReference type="GO" id="GO:0003684">
    <property type="term" value="F:damaged DNA binding"/>
    <property type="evidence" value="ECO:0007669"/>
    <property type="project" value="InterPro"/>
</dbReference>
<dbReference type="GO" id="GO:0006261">
    <property type="term" value="P:DNA-templated DNA replication"/>
    <property type="evidence" value="ECO:0007669"/>
    <property type="project" value="UniProtKB-UniRule"/>
</dbReference>
<feature type="active site" evidence="13">
    <location>
        <position position="107"/>
    </location>
</feature>
<keyword evidence="10 13" id="KW-0234">DNA repair</keyword>
<proteinExistence type="inferred from homology"/>
<dbReference type="CDD" id="cd03586">
    <property type="entry name" value="PolY_Pol_IV_kappa"/>
    <property type="match status" value="1"/>
</dbReference>
<keyword evidence="5 13" id="KW-0235">DNA replication</keyword>
<comment type="function">
    <text evidence="11 13">Poorly processive, error-prone DNA polymerase involved in untargeted mutagenesis. Copies undamaged DNA at stalled replication forks, which arise in vivo from mismatched or misaligned primer ends. These misaligned primers can be extended by PolIV. Exhibits no 3'-5' exonuclease (proofreading) activity. May be involved in translesional synthesis, in conjunction with the beta clamp from PolIII.</text>
</comment>
<dbReference type="InterPro" id="IPR050116">
    <property type="entry name" value="DNA_polymerase-Y"/>
</dbReference>
<dbReference type="PANTHER" id="PTHR11076:SF33">
    <property type="entry name" value="DNA POLYMERASE KAPPA"/>
    <property type="match status" value="1"/>
</dbReference>
<protein>
    <recommendedName>
        <fullName evidence="13">DNA polymerase IV</fullName>
        <shortName evidence="13">Pol IV</shortName>
        <ecNumber evidence="13">2.7.7.7</ecNumber>
    </recommendedName>
</protein>
<dbReference type="GO" id="GO:0042276">
    <property type="term" value="P:error-prone translesion synthesis"/>
    <property type="evidence" value="ECO:0007669"/>
    <property type="project" value="TreeGrafter"/>
</dbReference>
<evidence type="ECO:0000256" key="12">
    <source>
        <dbReference type="ARBA" id="ARBA00049244"/>
    </source>
</evidence>
<evidence type="ECO:0000256" key="3">
    <source>
        <dbReference type="ARBA" id="ARBA00022679"/>
    </source>
</evidence>
<dbReference type="GO" id="GO:0003887">
    <property type="term" value="F:DNA-directed DNA polymerase activity"/>
    <property type="evidence" value="ECO:0007669"/>
    <property type="project" value="UniProtKB-UniRule"/>
</dbReference>
<comment type="similarity">
    <text evidence="1 13">Belongs to the DNA polymerase type-Y family.</text>
</comment>
<dbReference type="GO" id="GO:0005829">
    <property type="term" value="C:cytosol"/>
    <property type="evidence" value="ECO:0007669"/>
    <property type="project" value="TreeGrafter"/>
</dbReference>
<evidence type="ECO:0000256" key="13">
    <source>
        <dbReference type="HAMAP-Rule" id="MF_01113"/>
    </source>
</evidence>
<feature type="site" description="Substrate discrimination" evidence="13">
    <location>
        <position position="17"/>
    </location>
</feature>
<dbReference type="GO" id="GO:0000287">
    <property type="term" value="F:magnesium ion binding"/>
    <property type="evidence" value="ECO:0007669"/>
    <property type="project" value="UniProtKB-UniRule"/>
</dbReference>
<comment type="catalytic activity">
    <reaction evidence="12 13">
        <text>DNA(n) + a 2'-deoxyribonucleoside 5'-triphosphate = DNA(n+1) + diphosphate</text>
        <dbReference type="Rhea" id="RHEA:22508"/>
        <dbReference type="Rhea" id="RHEA-COMP:17339"/>
        <dbReference type="Rhea" id="RHEA-COMP:17340"/>
        <dbReference type="ChEBI" id="CHEBI:33019"/>
        <dbReference type="ChEBI" id="CHEBI:61560"/>
        <dbReference type="ChEBI" id="CHEBI:173112"/>
        <dbReference type="EC" id="2.7.7.7"/>
    </reaction>
</comment>
<keyword evidence="6 13" id="KW-0479">Metal-binding</keyword>
<feature type="binding site" evidence="13">
    <location>
        <position position="106"/>
    </location>
    <ligand>
        <name>Mg(2+)</name>
        <dbReference type="ChEBI" id="CHEBI:18420"/>
    </ligand>
</feature>
<evidence type="ECO:0000256" key="6">
    <source>
        <dbReference type="ARBA" id="ARBA00022723"/>
    </source>
</evidence>
<dbReference type="InterPro" id="IPR022880">
    <property type="entry name" value="DNApol_IV"/>
</dbReference>